<name>A0A9D1M9P7_9BACT</name>
<dbReference type="AlphaFoldDB" id="A0A9D1M9P7"/>
<evidence type="ECO:0000313" key="1">
    <source>
        <dbReference type="EMBL" id="HIU56160.1"/>
    </source>
</evidence>
<organism evidence="1 2">
    <name type="scientific">Candidatus Gallibacteroides avistercoris</name>
    <dbReference type="NCBI Taxonomy" id="2840833"/>
    <lineage>
        <taxon>Bacteria</taxon>
        <taxon>Pseudomonadati</taxon>
        <taxon>Bacteroidota</taxon>
        <taxon>Bacteroidia</taxon>
        <taxon>Bacteroidales</taxon>
        <taxon>Bacteroidaceae</taxon>
        <taxon>Bacteroidaceae incertae sedis</taxon>
        <taxon>Candidatus Gallibacteroides</taxon>
    </lineage>
</organism>
<reference evidence="1" key="1">
    <citation type="submission" date="2020-10" db="EMBL/GenBank/DDBJ databases">
        <authorList>
            <person name="Gilroy R."/>
        </authorList>
    </citation>
    <scope>NUCLEOTIDE SEQUENCE</scope>
    <source>
        <strain evidence="1">CHK158-818</strain>
    </source>
</reference>
<dbReference type="Proteomes" id="UP000824112">
    <property type="component" value="Unassembled WGS sequence"/>
</dbReference>
<comment type="caution">
    <text evidence="1">The sequence shown here is derived from an EMBL/GenBank/DDBJ whole genome shotgun (WGS) entry which is preliminary data.</text>
</comment>
<protein>
    <submittedName>
        <fullName evidence="1">DUF5309 family protein</fullName>
    </submittedName>
</protein>
<dbReference type="InterPro" id="IPR035198">
    <property type="entry name" value="SU10_MCP"/>
</dbReference>
<accession>A0A9D1M9P7</accession>
<sequence length="461" mass="50591">MRKKVLQFLKSENFLLFALALIAIAVSLCSNDGVLVAAVFAGASGSKIVSGESLTTDISRKESPDLLMNEVDNVITKIRPLSTPIDQISRVARARKSQSMIVDYYSVDVKPSRTTVKTEYTEPGSEEATTNAQRVKLVTANDEIFEVSETLLVPGLKGYEADGTTVSKSDLVLYVSSKDEDGSIYVYAINGKKIGTIENCVPSLSAGQAIIRMGRAATELDVQTGQFEALPVKEQNFCQIFKMQVEESTLQKIAKKNVPWRFSDSEEAAIFDMRLGMEKTFMFGVKRQIYDAKKKESVYLTGGIWWQAGKEYEYDASAGFTQNDLVDIMKEAFTGNGGTKRKMLVGGSDLIAAINKMEITKVINASETTAAFGMDFTQIVSKFGKLGVIFSEVFDDCGMSGYGFIVDPDLITKWSHIPFGKEQLDLKKAGIRNVDATVLTEASCLTLRYPAAHMRIVPQGA</sequence>
<reference evidence="1" key="2">
    <citation type="journal article" date="2021" name="PeerJ">
        <title>Extensive microbial diversity within the chicken gut microbiome revealed by metagenomics and culture.</title>
        <authorList>
            <person name="Gilroy R."/>
            <person name="Ravi A."/>
            <person name="Getino M."/>
            <person name="Pursley I."/>
            <person name="Horton D.L."/>
            <person name="Alikhan N.F."/>
            <person name="Baker D."/>
            <person name="Gharbi K."/>
            <person name="Hall N."/>
            <person name="Watson M."/>
            <person name="Adriaenssens E.M."/>
            <person name="Foster-Nyarko E."/>
            <person name="Jarju S."/>
            <person name="Secka A."/>
            <person name="Antonio M."/>
            <person name="Oren A."/>
            <person name="Chaudhuri R.R."/>
            <person name="La Ragione R."/>
            <person name="Hildebrand F."/>
            <person name="Pallen M.J."/>
        </authorList>
    </citation>
    <scope>NUCLEOTIDE SEQUENCE</scope>
    <source>
        <strain evidence="1">CHK158-818</strain>
    </source>
</reference>
<dbReference type="Pfam" id="PF17236">
    <property type="entry name" value="SU10_MCP"/>
    <property type="match status" value="1"/>
</dbReference>
<proteinExistence type="predicted"/>
<evidence type="ECO:0000313" key="2">
    <source>
        <dbReference type="Proteomes" id="UP000824112"/>
    </source>
</evidence>
<gene>
    <name evidence="1" type="ORF">IAB03_10200</name>
</gene>
<dbReference type="EMBL" id="DVNA01000234">
    <property type="protein sequence ID" value="HIU56160.1"/>
    <property type="molecule type" value="Genomic_DNA"/>
</dbReference>